<protein>
    <submittedName>
        <fullName evidence="2">Uncharacterized protein</fullName>
    </submittedName>
</protein>
<evidence type="ECO:0000256" key="1">
    <source>
        <dbReference type="SAM" id="MobiDB-lite"/>
    </source>
</evidence>
<proteinExistence type="predicted"/>
<evidence type="ECO:0000313" key="2">
    <source>
        <dbReference type="EMBL" id="QFR00461.1"/>
    </source>
</evidence>
<feature type="compositionally biased region" description="Basic and acidic residues" evidence="1">
    <location>
        <begin position="52"/>
        <end position="69"/>
    </location>
</feature>
<keyword evidence="3" id="KW-1185">Reference proteome</keyword>
<dbReference type="Proteomes" id="UP000327294">
    <property type="component" value="Chromosome"/>
</dbReference>
<dbReference type="AlphaFoldDB" id="A0A5P8KBR7"/>
<dbReference type="KEGG" id="sphv:F9278_34605"/>
<gene>
    <name evidence="2" type="ORF">F9278_34605</name>
</gene>
<feature type="region of interest" description="Disordered" evidence="1">
    <location>
        <begin position="45"/>
        <end position="69"/>
    </location>
</feature>
<accession>A0A5P8KBR7</accession>
<dbReference type="EMBL" id="CP045096">
    <property type="protein sequence ID" value="QFR00461.1"/>
    <property type="molecule type" value="Genomic_DNA"/>
</dbReference>
<reference evidence="2 3" key="1">
    <citation type="submission" date="2019-10" db="EMBL/GenBank/DDBJ databases">
        <title>Streptomyces sp. strain GY16 isolated from leaves of Broussonetia papyrifera.</title>
        <authorList>
            <person name="Mo P."/>
        </authorList>
    </citation>
    <scope>NUCLEOTIDE SEQUENCE [LARGE SCALE GENOMIC DNA]</scope>
    <source>
        <strain evidence="2 3">GY16</strain>
    </source>
</reference>
<organism evidence="2 3">
    <name type="scientific">Streptomyces phaeolivaceus</name>
    <dbReference type="NCBI Taxonomy" id="2653200"/>
    <lineage>
        <taxon>Bacteria</taxon>
        <taxon>Bacillati</taxon>
        <taxon>Actinomycetota</taxon>
        <taxon>Actinomycetes</taxon>
        <taxon>Kitasatosporales</taxon>
        <taxon>Streptomycetaceae</taxon>
        <taxon>Streptomyces</taxon>
    </lineage>
</organism>
<sequence>MPDTGERGIGGTEHRIRPATLLPGAPELPRVGHLFRRTRSPFVAELATEPGDEPRRPALSKPRDRTDRHGVRLRPLSLAECRC</sequence>
<name>A0A5P8KBR7_9ACTN</name>
<dbReference type="RefSeq" id="WP_152171816.1">
    <property type="nucleotide sequence ID" value="NZ_CP045096.1"/>
</dbReference>
<evidence type="ECO:0000313" key="3">
    <source>
        <dbReference type="Proteomes" id="UP000327294"/>
    </source>
</evidence>